<dbReference type="PROSITE" id="PS00041">
    <property type="entry name" value="HTH_ARAC_FAMILY_1"/>
    <property type="match status" value="1"/>
</dbReference>
<keyword evidence="4" id="KW-0902">Two-component regulatory system</keyword>
<evidence type="ECO:0000256" key="2">
    <source>
        <dbReference type="ARBA" id="ARBA00022490"/>
    </source>
</evidence>
<proteinExistence type="predicted"/>
<feature type="domain" description="Response regulatory" evidence="10">
    <location>
        <begin position="3"/>
        <end position="121"/>
    </location>
</feature>
<dbReference type="InterPro" id="IPR009057">
    <property type="entry name" value="Homeodomain-like_sf"/>
</dbReference>
<gene>
    <name evidence="11" type="ORF">H7C18_10030</name>
</gene>
<dbReference type="AlphaFoldDB" id="A0A7X0VVC1"/>
<dbReference type="SMART" id="SM00448">
    <property type="entry name" value="REC"/>
    <property type="match status" value="1"/>
</dbReference>
<evidence type="ECO:0000259" key="10">
    <source>
        <dbReference type="PROSITE" id="PS50110"/>
    </source>
</evidence>
<dbReference type="PANTHER" id="PTHR42713:SF3">
    <property type="entry name" value="TRANSCRIPTIONAL REGULATORY PROTEIN HPTR"/>
    <property type="match status" value="1"/>
</dbReference>
<dbReference type="Pfam" id="PF12833">
    <property type="entry name" value="HTH_18"/>
    <property type="match status" value="1"/>
</dbReference>
<dbReference type="Gene3D" id="3.40.50.2300">
    <property type="match status" value="1"/>
</dbReference>
<evidence type="ECO:0000256" key="4">
    <source>
        <dbReference type="ARBA" id="ARBA00023012"/>
    </source>
</evidence>
<dbReference type="InterPro" id="IPR001789">
    <property type="entry name" value="Sig_transdc_resp-reg_receiver"/>
</dbReference>
<dbReference type="InterPro" id="IPR018060">
    <property type="entry name" value="HTH_AraC"/>
</dbReference>
<dbReference type="PRINTS" id="PR00032">
    <property type="entry name" value="HTHARAC"/>
</dbReference>
<dbReference type="EMBL" id="JACJVO010000010">
    <property type="protein sequence ID" value="MBB6731245.1"/>
    <property type="molecule type" value="Genomic_DNA"/>
</dbReference>
<dbReference type="SUPFAM" id="SSF52172">
    <property type="entry name" value="CheY-like"/>
    <property type="match status" value="1"/>
</dbReference>
<dbReference type="Pfam" id="PF00072">
    <property type="entry name" value="Response_reg"/>
    <property type="match status" value="1"/>
</dbReference>
<evidence type="ECO:0000256" key="8">
    <source>
        <dbReference type="PROSITE-ProRule" id="PRU00169"/>
    </source>
</evidence>
<dbReference type="Proteomes" id="UP000564644">
    <property type="component" value="Unassembled WGS sequence"/>
</dbReference>
<dbReference type="SUPFAM" id="SSF46689">
    <property type="entry name" value="Homeodomain-like"/>
    <property type="match status" value="2"/>
</dbReference>
<sequence>MYKVLIVDDEPLIREGLRTIVEWEENGFAVVGVAADGRDALAKAADLEPDLMVVDIRMPGMSGLDLMGAIREKFASAPRFLVLSGHADFEYARQAMAMQADGYILKPVEEDELISALVRIKRTLDEQRAGDVRPPVHDWGRERTAISLLTGEGDRPPKEAMEAFRFGEPPYEAVLIRLQSRGEIDSATYTLIRNRLSDSFEASDKGIVFSLDPYVGLVLAGGDAGLEAAYREIRRACAEAEVDFAAVAGGAVARPEELNRSFRSARDAMKNRFLMDGDRLYRASEAEALAPGAGQAAAPSSDDAASGEKLLLALDIGSGEAAAAWVRETGEAMRASGRSEQEIKAGFARSFTQALAKLEQSRPDVRERSRAFAAEVPKLYEEYRFSGLLSRLTQLAGEMADAFRSYDGDKQVRKMIELIRRNYAENLKLESLAELFGYNSSYLGKLFKNTTGEPFNTYLDKVRIERAKELLEQGMKVYQVAERVGYSNVDYFHVKFRKYVGDSPSSYRKK</sequence>
<evidence type="ECO:0000256" key="3">
    <source>
        <dbReference type="ARBA" id="ARBA00022553"/>
    </source>
</evidence>
<dbReference type="PROSITE" id="PS50110">
    <property type="entry name" value="RESPONSE_REGULATORY"/>
    <property type="match status" value="1"/>
</dbReference>
<evidence type="ECO:0000259" key="9">
    <source>
        <dbReference type="PROSITE" id="PS01124"/>
    </source>
</evidence>
<keyword evidence="5" id="KW-0805">Transcription regulation</keyword>
<dbReference type="GO" id="GO:0000160">
    <property type="term" value="P:phosphorelay signal transduction system"/>
    <property type="evidence" value="ECO:0007669"/>
    <property type="project" value="UniProtKB-KW"/>
</dbReference>
<dbReference type="CDD" id="cd17536">
    <property type="entry name" value="REC_YesN-like"/>
    <property type="match status" value="1"/>
</dbReference>
<dbReference type="InterPro" id="IPR018062">
    <property type="entry name" value="HTH_AraC-typ_CS"/>
</dbReference>
<dbReference type="SMART" id="SM00342">
    <property type="entry name" value="HTH_ARAC"/>
    <property type="match status" value="1"/>
</dbReference>
<evidence type="ECO:0000256" key="7">
    <source>
        <dbReference type="ARBA" id="ARBA00023163"/>
    </source>
</evidence>
<reference evidence="11 12" key="1">
    <citation type="submission" date="2020-08" db="EMBL/GenBank/DDBJ databases">
        <title>Cohnella phylogeny.</title>
        <authorList>
            <person name="Dunlap C."/>
        </authorList>
    </citation>
    <scope>NUCLEOTIDE SEQUENCE [LARGE SCALE GENOMIC DNA]</scope>
    <source>
        <strain evidence="11 12">CBP 2801</strain>
    </source>
</reference>
<keyword evidence="7" id="KW-0804">Transcription</keyword>
<dbReference type="InterPro" id="IPR051552">
    <property type="entry name" value="HptR"/>
</dbReference>
<dbReference type="InterPro" id="IPR041522">
    <property type="entry name" value="CdaR_GGDEF"/>
</dbReference>
<evidence type="ECO:0000256" key="5">
    <source>
        <dbReference type="ARBA" id="ARBA00023015"/>
    </source>
</evidence>
<accession>A0A7X0VVC1</accession>
<dbReference type="Pfam" id="PF17853">
    <property type="entry name" value="GGDEF_2"/>
    <property type="match status" value="1"/>
</dbReference>
<keyword evidence="3 8" id="KW-0597">Phosphoprotein</keyword>
<dbReference type="GO" id="GO:0043565">
    <property type="term" value="F:sequence-specific DNA binding"/>
    <property type="evidence" value="ECO:0007669"/>
    <property type="project" value="InterPro"/>
</dbReference>
<dbReference type="RefSeq" id="WP_185128920.1">
    <property type="nucleotide sequence ID" value="NZ_JACJVO010000010.1"/>
</dbReference>
<evidence type="ECO:0000313" key="12">
    <source>
        <dbReference type="Proteomes" id="UP000564644"/>
    </source>
</evidence>
<name>A0A7X0VVC1_9BACL</name>
<evidence type="ECO:0000256" key="1">
    <source>
        <dbReference type="ARBA" id="ARBA00004496"/>
    </source>
</evidence>
<feature type="modified residue" description="4-aspartylphosphate" evidence="8">
    <location>
        <position position="55"/>
    </location>
</feature>
<evidence type="ECO:0000313" key="11">
    <source>
        <dbReference type="EMBL" id="MBB6731245.1"/>
    </source>
</evidence>
<keyword evidence="6" id="KW-0238">DNA-binding</keyword>
<protein>
    <submittedName>
        <fullName evidence="11">Response regulator transcription factor</fullName>
    </submittedName>
</protein>
<dbReference type="InterPro" id="IPR020449">
    <property type="entry name" value="Tscrpt_reg_AraC-type_HTH"/>
</dbReference>
<comment type="caution">
    <text evidence="11">The sequence shown here is derived from an EMBL/GenBank/DDBJ whole genome shotgun (WGS) entry which is preliminary data.</text>
</comment>
<feature type="domain" description="HTH araC/xylS-type" evidence="9">
    <location>
        <begin position="413"/>
        <end position="510"/>
    </location>
</feature>
<dbReference type="GO" id="GO:0005737">
    <property type="term" value="C:cytoplasm"/>
    <property type="evidence" value="ECO:0007669"/>
    <property type="project" value="UniProtKB-SubCell"/>
</dbReference>
<dbReference type="Gene3D" id="1.10.10.60">
    <property type="entry name" value="Homeodomain-like"/>
    <property type="match status" value="2"/>
</dbReference>
<dbReference type="PROSITE" id="PS01124">
    <property type="entry name" value="HTH_ARAC_FAMILY_2"/>
    <property type="match status" value="1"/>
</dbReference>
<dbReference type="InterPro" id="IPR011006">
    <property type="entry name" value="CheY-like_superfamily"/>
</dbReference>
<dbReference type="PANTHER" id="PTHR42713">
    <property type="entry name" value="HISTIDINE KINASE-RELATED"/>
    <property type="match status" value="1"/>
</dbReference>
<evidence type="ECO:0000256" key="6">
    <source>
        <dbReference type="ARBA" id="ARBA00023125"/>
    </source>
</evidence>
<keyword evidence="12" id="KW-1185">Reference proteome</keyword>
<comment type="subcellular location">
    <subcellularLocation>
        <location evidence="1">Cytoplasm</location>
    </subcellularLocation>
</comment>
<dbReference type="GO" id="GO:0003700">
    <property type="term" value="F:DNA-binding transcription factor activity"/>
    <property type="evidence" value="ECO:0007669"/>
    <property type="project" value="InterPro"/>
</dbReference>
<organism evidence="11 12">
    <name type="scientific">Cohnella zeiphila</name>
    <dbReference type="NCBI Taxonomy" id="2761120"/>
    <lineage>
        <taxon>Bacteria</taxon>
        <taxon>Bacillati</taxon>
        <taxon>Bacillota</taxon>
        <taxon>Bacilli</taxon>
        <taxon>Bacillales</taxon>
        <taxon>Paenibacillaceae</taxon>
        <taxon>Cohnella</taxon>
    </lineage>
</organism>
<keyword evidence="2" id="KW-0963">Cytoplasm</keyword>